<dbReference type="PROSITE" id="PS51257">
    <property type="entry name" value="PROKAR_LIPOPROTEIN"/>
    <property type="match status" value="1"/>
</dbReference>
<comment type="subcellular location">
    <subcellularLocation>
        <location evidence="1">Cell outer membrane</location>
    </subcellularLocation>
</comment>
<evidence type="ECO:0000256" key="5">
    <source>
        <dbReference type="ARBA" id="ARBA00023237"/>
    </source>
</evidence>
<dbReference type="Gene3D" id="1.25.40.390">
    <property type="match status" value="1"/>
</dbReference>
<dbReference type="Proteomes" id="UP001172083">
    <property type="component" value="Unassembled WGS sequence"/>
</dbReference>
<protein>
    <submittedName>
        <fullName evidence="8">RagB/SusD family nutrient uptake outer membrane protein</fullName>
    </submittedName>
</protein>
<feature type="domain" description="SusD-like N-terminal" evidence="7">
    <location>
        <begin position="90"/>
        <end position="225"/>
    </location>
</feature>
<keyword evidence="5" id="KW-0998">Cell outer membrane</keyword>
<evidence type="ECO:0000313" key="8">
    <source>
        <dbReference type="EMBL" id="MDN5213639.1"/>
    </source>
</evidence>
<sequence length="555" mass="62713">MKILYIIPIIGALFVGCDLQRDPFDEIDADRLFESEGAIETATLGNYALLKGGINGENGYNGWSDDLHRISEYAGDNVSLSGGTTDHLFFLYNYQSIASNSRVARFWDNSYKIVVGANKVLESIEEGESEELDQLLGENYYLRGLVYFQMGNVFGKPYNRGGANLSVPLKLTSDVDDIPDRHTVQEVYDQVISDLLKAESLMTVDKSASFATKEAAQALLSRVYLYMEDNDNADLYADKVISSGRYSLLSADQFREMNTLKPTENSEAIFAITLNDGADLNGQWDHWFTLGSFYASIEGVGWGEMYASRTYLDLLNQNDNDARSAFIEPQYLLDDNGNKIPAVFWVDDALVYQFRETTENGGDLTIEEDGATYTVESEVADGKTKYFFNGPEGKQYVQKDFDMQKRNGHPKWFILKASQQEGNGHLWSPLVSRLAEMYLNKAEALAKRSMDQQALDNLNVIRNVRDVPPYTSVGDIPAGKTVLDIVLEERRLELAYEGHRRFDVYRNNRTMDRRYPGTHLNGADPFTEIPPTHNRIIEFIPEKQIVLQPSLIQND</sequence>
<comment type="similarity">
    <text evidence="2">Belongs to the SusD family.</text>
</comment>
<dbReference type="EMBL" id="JAUJEB010000003">
    <property type="protein sequence ID" value="MDN5213639.1"/>
    <property type="molecule type" value="Genomic_DNA"/>
</dbReference>
<evidence type="ECO:0000259" key="6">
    <source>
        <dbReference type="Pfam" id="PF07980"/>
    </source>
</evidence>
<name>A0ABT8L7B2_9BACT</name>
<evidence type="ECO:0000256" key="2">
    <source>
        <dbReference type="ARBA" id="ARBA00006275"/>
    </source>
</evidence>
<dbReference type="SUPFAM" id="SSF48452">
    <property type="entry name" value="TPR-like"/>
    <property type="match status" value="1"/>
</dbReference>
<proteinExistence type="inferred from homology"/>
<evidence type="ECO:0000256" key="3">
    <source>
        <dbReference type="ARBA" id="ARBA00022729"/>
    </source>
</evidence>
<feature type="domain" description="RagB/SusD" evidence="6">
    <location>
        <begin position="267"/>
        <end position="554"/>
    </location>
</feature>
<evidence type="ECO:0000256" key="1">
    <source>
        <dbReference type="ARBA" id="ARBA00004442"/>
    </source>
</evidence>
<comment type="caution">
    <text evidence="8">The sequence shown here is derived from an EMBL/GenBank/DDBJ whole genome shotgun (WGS) entry which is preliminary data.</text>
</comment>
<keyword evidence="3" id="KW-0732">Signal</keyword>
<dbReference type="RefSeq" id="WP_346758976.1">
    <property type="nucleotide sequence ID" value="NZ_JAUJEB010000003.1"/>
</dbReference>
<evidence type="ECO:0000313" key="9">
    <source>
        <dbReference type="Proteomes" id="UP001172083"/>
    </source>
</evidence>
<reference evidence="8" key="1">
    <citation type="submission" date="2023-06" db="EMBL/GenBank/DDBJ databases">
        <title>Genomic of Agaribacillus aureum.</title>
        <authorList>
            <person name="Wang G."/>
        </authorList>
    </citation>
    <scope>NUCLEOTIDE SEQUENCE</scope>
    <source>
        <strain evidence="8">BMA12</strain>
    </source>
</reference>
<keyword evidence="4" id="KW-0472">Membrane</keyword>
<organism evidence="8 9">
    <name type="scientific">Agaribacillus aureus</name>
    <dbReference type="NCBI Taxonomy" id="3051825"/>
    <lineage>
        <taxon>Bacteria</taxon>
        <taxon>Pseudomonadati</taxon>
        <taxon>Bacteroidota</taxon>
        <taxon>Cytophagia</taxon>
        <taxon>Cytophagales</taxon>
        <taxon>Splendidivirgaceae</taxon>
        <taxon>Agaribacillus</taxon>
    </lineage>
</organism>
<accession>A0ABT8L7B2</accession>
<keyword evidence="9" id="KW-1185">Reference proteome</keyword>
<evidence type="ECO:0000259" key="7">
    <source>
        <dbReference type="Pfam" id="PF14322"/>
    </source>
</evidence>
<gene>
    <name evidence="8" type="ORF">QQ020_16325</name>
</gene>
<dbReference type="Pfam" id="PF07980">
    <property type="entry name" value="SusD_RagB"/>
    <property type="match status" value="1"/>
</dbReference>
<dbReference type="InterPro" id="IPR033985">
    <property type="entry name" value="SusD-like_N"/>
</dbReference>
<evidence type="ECO:0000256" key="4">
    <source>
        <dbReference type="ARBA" id="ARBA00023136"/>
    </source>
</evidence>
<dbReference type="Pfam" id="PF14322">
    <property type="entry name" value="SusD-like_3"/>
    <property type="match status" value="1"/>
</dbReference>
<dbReference type="InterPro" id="IPR011990">
    <property type="entry name" value="TPR-like_helical_dom_sf"/>
</dbReference>
<dbReference type="InterPro" id="IPR012944">
    <property type="entry name" value="SusD_RagB_dom"/>
</dbReference>